<dbReference type="RefSeq" id="WP_089415544.1">
    <property type="nucleotide sequence ID" value="NZ_CP022423.1"/>
</dbReference>
<evidence type="ECO:0000259" key="2">
    <source>
        <dbReference type="Pfam" id="PF07603"/>
    </source>
</evidence>
<dbReference type="InterPro" id="IPR011460">
    <property type="entry name" value="Lcl_C"/>
</dbReference>
<dbReference type="EMBL" id="CP022423">
    <property type="protein sequence ID" value="ASM76134.1"/>
    <property type="molecule type" value="Genomic_DNA"/>
</dbReference>
<dbReference type="AlphaFoldDB" id="A0A221KAT0"/>
<dbReference type="PANTHER" id="PTHR35812:SF1">
    <property type="entry name" value="LIPOPROTEIN"/>
    <property type="match status" value="1"/>
</dbReference>
<feature type="chain" id="PRO_5012826982" evidence="1">
    <location>
        <begin position="33"/>
        <end position="165"/>
    </location>
</feature>
<keyword evidence="1" id="KW-0732">Signal</keyword>
<feature type="signal peptide" evidence="1">
    <location>
        <begin position="1"/>
        <end position="32"/>
    </location>
</feature>
<accession>A0A221KAT0</accession>
<gene>
    <name evidence="3" type="ORF">VITFI_CDS0355</name>
</gene>
<protein>
    <submittedName>
        <fullName evidence="3">Fimh-like protein</fullName>
    </submittedName>
</protein>
<dbReference type="KEGG" id="vff:VITFI_CDS0355"/>
<sequence length="165" mass="17625">MNPVANHRFGAKPILGCLLTATLLLGAGAVQAQAGRFTASPAGDTVADSKTSFTWSRCSVGQAWVNNACTGTATLFTYDQAVAYAKAQQAGGWRLPDAKELISLVDRERTSPAIDVAVFPGTVLNNYWTSSPMVGDPDAFWTVNFITGALAYSFRDNVHPIRLVK</sequence>
<name>A0A221KAT0_VITFI</name>
<evidence type="ECO:0000313" key="4">
    <source>
        <dbReference type="Proteomes" id="UP000199729"/>
    </source>
</evidence>
<organism evidence="3 4">
    <name type="scientific">Vitreoscilla filiformis</name>
    <dbReference type="NCBI Taxonomy" id="63"/>
    <lineage>
        <taxon>Bacteria</taxon>
        <taxon>Pseudomonadati</taxon>
        <taxon>Pseudomonadota</taxon>
        <taxon>Betaproteobacteria</taxon>
        <taxon>Neisseriales</taxon>
        <taxon>Neisseriaceae</taxon>
        <taxon>Vitreoscilla</taxon>
    </lineage>
</organism>
<evidence type="ECO:0000256" key="1">
    <source>
        <dbReference type="SAM" id="SignalP"/>
    </source>
</evidence>
<dbReference type="PANTHER" id="PTHR35812">
    <property type="entry name" value="LIPOPROTEIN"/>
    <property type="match status" value="1"/>
</dbReference>
<dbReference type="OrthoDB" id="8555302at2"/>
<evidence type="ECO:0000313" key="3">
    <source>
        <dbReference type="EMBL" id="ASM76134.1"/>
    </source>
</evidence>
<dbReference type="Proteomes" id="UP000199729">
    <property type="component" value="Chromosome"/>
</dbReference>
<keyword evidence="4" id="KW-1185">Reference proteome</keyword>
<proteinExistence type="predicted"/>
<feature type="domain" description="Lcl C-terminal" evidence="2">
    <location>
        <begin position="45"/>
        <end position="165"/>
    </location>
</feature>
<dbReference type="Pfam" id="PF07603">
    <property type="entry name" value="Lcl_C"/>
    <property type="match status" value="1"/>
</dbReference>
<reference evidence="3 4" key="1">
    <citation type="submission" date="2017-07" db="EMBL/GenBank/DDBJ databases">
        <title>Complete Genome Sequence of the cosmetic ferment Vitreoscilla filiformis (ATCC15551).</title>
        <authorList>
            <person name="Contreras S."/>
            <person name="Sagory-Zalkind P."/>
            <person name="Blanquart H."/>
            <person name="Iltis A."/>
            <person name="Morand S.C."/>
        </authorList>
    </citation>
    <scope>NUCLEOTIDE SEQUENCE [LARGE SCALE GENOMIC DNA]</scope>
    <source>
        <strain evidence="3 4">ATCC 15551</strain>
    </source>
</reference>